<dbReference type="Proteomes" id="UP000215383">
    <property type="component" value="Chromosome 1"/>
</dbReference>
<gene>
    <name evidence="1" type="ORF">SAMEA4364220_02095</name>
</gene>
<evidence type="ECO:0000313" key="2">
    <source>
        <dbReference type="Proteomes" id="UP000215383"/>
    </source>
</evidence>
<accession>A0A239U6M2</accession>
<dbReference type="EMBL" id="LT906446">
    <property type="protein sequence ID" value="SNV05088.1"/>
    <property type="molecule type" value="Genomic_DNA"/>
</dbReference>
<dbReference type="AlphaFoldDB" id="A0A239U6M2"/>
<dbReference type="GeneID" id="78508076"/>
<keyword evidence="2" id="KW-1185">Reference proteome</keyword>
<reference evidence="1 2" key="1">
    <citation type="submission" date="2017-06" db="EMBL/GenBank/DDBJ databases">
        <authorList>
            <consortium name="Pathogen Informatics"/>
        </authorList>
    </citation>
    <scope>NUCLEOTIDE SEQUENCE [LARGE SCALE GENOMIC DNA]</scope>
    <source>
        <strain evidence="1 2">NCTC10570</strain>
    </source>
</reference>
<dbReference type="RefSeq" id="WP_155909594.1">
    <property type="nucleotide sequence ID" value="NZ_LT906446.1"/>
</dbReference>
<name>A0A239U6M2_9FIRM</name>
<proteinExistence type="predicted"/>
<sequence>MKNKANEIKTKICIPKGFFGGNCSDCIHWEEYNRASDGRAHCSYYDNWYYPSERRGCFAYERNW</sequence>
<evidence type="ECO:0000313" key="1">
    <source>
        <dbReference type="EMBL" id="SNV05088.1"/>
    </source>
</evidence>
<organism evidence="1 2">
    <name type="scientific">Megamonas hypermegale</name>
    <dbReference type="NCBI Taxonomy" id="158847"/>
    <lineage>
        <taxon>Bacteria</taxon>
        <taxon>Bacillati</taxon>
        <taxon>Bacillota</taxon>
        <taxon>Negativicutes</taxon>
        <taxon>Selenomonadales</taxon>
        <taxon>Selenomonadaceae</taxon>
        <taxon>Megamonas</taxon>
    </lineage>
</organism>
<protein>
    <submittedName>
        <fullName evidence="1">Uncharacterized protein</fullName>
    </submittedName>
</protein>